<feature type="region of interest" description="Disordered" evidence="1">
    <location>
        <begin position="171"/>
        <end position="202"/>
    </location>
</feature>
<organism evidence="2 3">
    <name type="scientific">Pleurodeles waltl</name>
    <name type="common">Iberian ribbed newt</name>
    <dbReference type="NCBI Taxonomy" id="8319"/>
    <lineage>
        <taxon>Eukaryota</taxon>
        <taxon>Metazoa</taxon>
        <taxon>Chordata</taxon>
        <taxon>Craniata</taxon>
        <taxon>Vertebrata</taxon>
        <taxon>Euteleostomi</taxon>
        <taxon>Amphibia</taxon>
        <taxon>Batrachia</taxon>
        <taxon>Caudata</taxon>
        <taxon>Salamandroidea</taxon>
        <taxon>Salamandridae</taxon>
        <taxon>Pleurodelinae</taxon>
        <taxon>Pleurodeles</taxon>
    </lineage>
</organism>
<evidence type="ECO:0000313" key="3">
    <source>
        <dbReference type="Proteomes" id="UP001066276"/>
    </source>
</evidence>
<dbReference type="AlphaFoldDB" id="A0AAV7UXD2"/>
<gene>
    <name evidence="2" type="ORF">NDU88_001886</name>
</gene>
<feature type="region of interest" description="Disordered" evidence="1">
    <location>
        <begin position="68"/>
        <end position="105"/>
    </location>
</feature>
<dbReference type="Proteomes" id="UP001066276">
    <property type="component" value="Chromosome 2_2"/>
</dbReference>
<keyword evidence="3" id="KW-1185">Reference proteome</keyword>
<accession>A0AAV7UXD2</accession>
<evidence type="ECO:0000256" key="1">
    <source>
        <dbReference type="SAM" id="MobiDB-lite"/>
    </source>
</evidence>
<protein>
    <submittedName>
        <fullName evidence="2">Uncharacterized protein</fullName>
    </submittedName>
</protein>
<name>A0AAV7UXD2_PLEWA</name>
<reference evidence="2" key="1">
    <citation type="journal article" date="2022" name="bioRxiv">
        <title>Sequencing and chromosome-scale assembly of the giantPleurodeles waltlgenome.</title>
        <authorList>
            <person name="Brown T."/>
            <person name="Elewa A."/>
            <person name="Iarovenko S."/>
            <person name="Subramanian E."/>
            <person name="Araus A.J."/>
            <person name="Petzold A."/>
            <person name="Susuki M."/>
            <person name="Suzuki K.-i.T."/>
            <person name="Hayashi T."/>
            <person name="Toyoda A."/>
            <person name="Oliveira C."/>
            <person name="Osipova E."/>
            <person name="Leigh N.D."/>
            <person name="Simon A."/>
            <person name="Yun M.H."/>
        </authorList>
    </citation>
    <scope>NUCLEOTIDE SEQUENCE</scope>
    <source>
        <strain evidence="2">20211129_DDA</strain>
        <tissue evidence="2">Liver</tissue>
    </source>
</reference>
<evidence type="ECO:0000313" key="2">
    <source>
        <dbReference type="EMBL" id="KAJ1192579.1"/>
    </source>
</evidence>
<dbReference type="EMBL" id="JANPWB010000004">
    <property type="protein sequence ID" value="KAJ1192579.1"/>
    <property type="molecule type" value="Genomic_DNA"/>
</dbReference>
<proteinExistence type="predicted"/>
<feature type="region of interest" description="Disordered" evidence="1">
    <location>
        <begin position="1"/>
        <end position="24"/>
    </location>
</feature>
<comment type="caution">
    <text evidence="2">The sequence shown here is derived from an EMBL/GenBank/DDBJ whole genome shotgun (WGS) entry which is preliminary data.</text>
</comment>
<sequence length="202" mass="22114">MDGRPGPRSEAVRQDGGARRMQDASLRRGLRSGCPFRCLVAEDCWWIRAAGWILYSGCRGLAGRPRMVGQVRSQKTRSRRRPGDERRHPCCIGLTPQRDRGARGRPPVLCPARAGWAWARGLTADFVLGTRTEVWARHPGGGSWRAVAPLEPGEGGTPRCSWGTITELPTVPGDGALISRPCGDKDEEAGPVPWRPDLETQS</sequence>